<organism evidence="2 3">
    <name type="scientific">Dyadobacter frigoris</name>
    <dbReference type="NCBI Taxonomy" id="2576211"/>
    <lineage>
        <taxon>Bacteria</taxon>
        <taxon>Pseudomonadati</taxon>
        <taxon>Bacteroidota</taxon>
        <taxon>Cytophagia</taxon>
        <taxon>Cytophagales</taxon>
        <taxon>Spirosomataceae</taxon>
        <taxon>Dyadobacter</taxon>
    </lineage>
</organism>
<keyword evidence="3" id="KW-1185">Reference proteome</keyword>
<feature type="signal peptide" evidence="1">
    <location>
        <begin position="1"/>
        <end position="20"/>
    </location>
</feature>
<proteinExistence type="predicted"/>
<keyword evidence="1" id="KW-0732">Signal</keyword>
<dbReference type="AlphaFoldDB" id="A0A4U6D2F8"/>
<comment type="caution">
    <text evidence="2">The sequence shown here is derived from an EMBL/GenBank/DDBJ whole genome shotgun (WGS) entry which is preliminary data.</text>
</comment>
<sequence length="147" mass="17011">MKKSILISLFLLGALTITFAQKSEIFEKDGIAIKGYDVVAFHTDAKATKGIENFTYRWKDTNWLFENQANLDLFKKDPEKYAPQYGGYCAYGTADGHKAPTETDTWTVKENKLYFNYNKKVQTAWNKDQMGYIEKADKNWVEIKDKP</sequence>
<dbReference type="NCBIfam" id="NF041384">
    <property type="entry name" value="YHS_seleno_dom"/>
    <property type="match status" value="1"/>
</dbReference>
<dbReference type="Proteomes" id="UP000304900">
    <property type="component" value="Unassembled WGS sequence"/>
</dbReference>
<evidence type="ECO:0000313" key="2">
    <source>
        <dbReference type="EMBL" id="TKT90337.1"/>
    </source>
</evidence>
<accession>A0A4U6D2F8</accession>
<dbReference type="RefSeq" id="WP_137342100.1">
    <property type="nucleotide sequence ID" value="NZ_BSQH01000004.1"/>
</dbReference>
<evidence type="ECO:0000256" key="1">
    <source>
        <dbReference type="SAM" id="SignalP"/>
    </source>
</evidence>
<feature type="chain" id="PRO_5020813944" evidence="1">
    <location>
        <begin position="21"/>
        <end position="147"/>
    </location>
</feature>
<name>A0A4U6D2F8_9BACT</name>
<gene>
    <name evidence="2" type="ORF">FDK13_21635</name>
</gene>
<reference evidence="2 3" key="1">
    <citation type="submission" date="2019-05" db="EMBL/GenBank/DDBJ databases">
        <title>Dyadobacter AR-3-8 sp. nov., isolated from arctic soil.</title>
        <authorList>
            <person name="Chaudhary D.K."/>
        </authorList>
    </citation>
    <scope>NUCLEOTIDE SEQUENCE [LARGE SCALE GENOMIC DNA]</scope>
    <source>
        <strain evidence="2 3">AR-3-8</strain>
    </source>
</reference>
<dbReference type="EMBL" id="SZVO01000010">
    <property type="protein sequence ID" value="TKT90337.1"/>
    <property type="molecule type" value="Genomic_DNA"/>
</dbReference>
<evidence type="ECO:0000313" key="3">
    <source>
        <dbReference type="Proteomes" id="UP000304900"/>
    </source>
</evidence>
<dbReference type="OrthoDB" id="344729at2"/>
<protein>
    <submittedName>
        <fullName evidence="2">YHS domain protein</fullName>
    </submittedName>
</protein>